<dbReference type="SUPFAM" id="SSF51735">
    <property type="entry name" value="NAD(P)-binding Rossmann-fold domains"/>
    <property type="match status" value="1"/>
</dbReference>
<dbReference type="SUPFAM" id="SSF48179">
    <property type="entry name" value="6-phosphogluconate dehydrogenase C-terminal domain-like"/>
    <property type="match status" value="1"/>
</dbReference>
<dbReference type="InterPro" id="IPR006115">
    <property type="entry name" value="6PGDH_NADP-bd"/>
</dbReference>
<dbReference type="Pfam" id="PF14833">
    <property type="entry name" value="NAD_binding_11"/>
    <property type="match status" value="1"/>
</dbReference>
<evidence type="ECO:0000259" key="5">
    <source>
        <dbReference type="Pfam" id="PF03446"/>
    </source>
</evidence>
<dbReference type="InterPro" id="IPR029154">
    <property type="entry name" value="HIBADH-like_NADP-bd"/>
</dbReference>
<dbReference type="GO" id="GO:0016054">
    <property type="term" value="P:organic acid catabolic process"/>
    <property type="evidence" value="ECO:0007669"/>
    <property type="project" value="UniProtKB-ARBA"/>
</dbReference>
<keyword evidence="8" id="KW-1185">Reference proteome</keyword>
<evidence type="ECO:0000256" key="1">
    <source>
        <dbReference type="ARBA" id="ARBA00009080"/>
    </source>
</evidence>
<evidence type="ECO:0000259" key="6">
    <source>
        <dbReference type="Pfam" id="PF14833"/>
    </source>
</evidence>
<dbReference type="PANTHER" id="PTHR43060:SF15">
    <property type="entry name" value="3-HYDROXYISOBUTYRATE DEHYDROGENASE-LIKE 1, MITOCHONDRIAL-RELATED"/>
    <property type="match status" value="1"/>
</dbReference>
<keyword evidence="2" id="KW-0560">Oxidoreductase</keyword>
<comment type="similarity">
    <text evidence="1">Belongs to the HIBADH-related family.</text>
</comment>
<dbReference type="RefSeq" id="WP_015713114.1">
    <property type="nucleotide sequence ID" value="NC_015577.1"/>
</dbReference>
<dbReference type="InterPro" id="IPR036291">
    <property type="entry name" value="NAD(P)-bd_dom_sf"/>
</dbReference>
<dbReference type="InterPro" id="IPR013328">
    <property type="entry name" value="6PGD_dom2"/>
</dbReference>
<dbReference type="PIRSF" id="PIRSF000103">
    <property type="entry name" value="HIBADH"/>
    <property type="match status" value="1"/>
</dbReference>
<dbReference type="GO" id="GO:0050661">
    <property type="term" value="F:NADP binding"/>
    <property type="evidence" value="ECO:0007669"/>
    <property type="project" value="InterPro"/>
</dbReference>
<dbReference type="STRING" id="545695.TREAZ_2400"/>
<dbReference type="InterPro" id="IPR015815">
    <property type="entry name" value="HIBADH-related"/>
</dbReference>
<sequence length="300" mass="31245">MIKIVGFIGLGVMGHNMALNLAQKMPAGVKLIVFDVDKAKTEALVKAAETRGAAAAGASSITDMGSTDLIFLSLPNSSIVQNVITSLSPILKSGSIIADTSTTEVTVVKVLALELEKMGIDFADTPVSGGEKAAIDGTLSFMAGAKEEVFAEIKPFCSTMAASVVHMGGVGTGQTAKAVNQMIVGAAFAVIAESFSLGARSGLDPKILYEAIKGGWAGSKVLDVAAKDMLSRDFKPGGTVDIHWKDLGYALNLSKDTDTPVPVTALVHEIFKASRAHGDGKKSQPAIVKLWESLLNQEVK</sequence>
<dbReference type="PRINTS" id="PR00076">
    <property type="entry name" value="6PGDHDRGNASE"/>
</dbReference>
<dbReference type="InParanoid" id="F5YGB8"/>
<dbReference type="OrthoDB" id="9786703at2"/>
<dbReference type="PANTHER" id="PTHR43060">
    <property type="entry name" value="3-HYDROXYISOBUTYRATE DEHYDROGENASE-LIKE 1, MITOCHONDRIAL-RELATED"/>
    <property type="match status" value="1"/>
</dbReference>
<dbReference type="HOGENOM" id="CLU_035117_1_1_12"/>
<reference evidence="7 8" key="2">
    <citation type="journal article" date="2011" name="ISME J.">
        <title>RNA-seq reveals cooperative metabolic interactions between two termite-gut spirochete species in co-culture.</title>
        <authorList>
            <person name="Rosenthal A.Z."/>
            <person name="Matson E.G."/>
            <person name="Eldar A."/>
            <person name="Leadbetter J.R."/>
        </authorList>
    </citation>
    <scope>NUCLEOTIDE SEQUENCE [LARGE SCALE GENOMIC DNA]</scope>
    <source>
        <strain evidence="8">ATCC BAA-888 / DSM 13862 / ZAS-9</strain>
    </source>
</reference>
<dbReference type="InterPro" id="IPR008927">
    <property type="entry name" value="6-PGluconate_DH-like_C_sf"/>
</dbReference>
<dbReference type="Proteomes" id="UP000009222">
    <property type="component" value="Chromosome"/>
</dbReference>
<dbReference type="InterPro" id="IPR006183">
    <property type="entry name" value="Pgluconate_DH"/>
</dbReference>
<protein>
    <submittedName>
        <fullName evidence="7">3-hydroxyisobutyrate dehydrogenase</fullName>
    </submittedName>
</protein>
<accession>F5YGB8</accession>
<dbReference type="EMBL" id="CP001841">
    <property type="protein sequence ID" value="AEF81072.1"/>
    <property type="molecule type" value="Genomic_DNA"/>
</dbReference>
<feature type="active site" evidence="4">
    <location>
        <position position="177"/>
    </location>
</feature>
<evidence type="ECO:0000256" key="2">
    <source>
        <dbReference type="ARBA" id="ARBA00023002"/>
    </source>
</evidence>
<gene>
    <name evidence="7" type="ordered locus">TREAZ_2400</name>
</gene>
<feature type="domain" description="3-hydroxyisobutyrate dehydrogenase-like NAD-binding" evidence="6">
    <location>
        <begin position="171"/>
        <end position="290"/>
    </location>
</feature>
<dbReference type="Pfam" id="PF03446">
    <property type="entry name" value="NAD_binding_2"/>
    <property type="match status" value="1"/>
</dbReference>
<dbReference type="GO" id="GO:0004616">
    <property type="term" value="F:phosphogluconate dehydrogenase (decarboxylating) activity"/>
    <property type="evidence" value="ECO:0007669"/>
    <property type="project" value="InterPro"/>
</dbReference>
<proteinExistence type="inferred from homology"/>
<evidence type="ECO:0000256" key="4">
    <source>
        <dbReference type="PIRSR" id="PIRSR000103-1"/>
    </source>
</evidence>
<evidence type="ECO:0000313" key="7">
    <source>
        <dbReference type="EMBL" id="AEF81072.1"/>
    </source>
</evidence>
<dbReference type="PROSITE" id="PS00895">
    <property type="entry name" value="3_HYDROXYISOBUT_DH"/>
    <property type="match status" value="1"/>
</dbReference>
<dbReference type="InterPro" id="IPR002204">
    <property type="entry name" value="3-OH-isobutyrate_DH-rel_CS"/>
</dbReference>
<dbReference type="KEGG" id="taz:TREAZ_2400"/>
<organism evidence="7 8">
    <name type="scientific">Leadbettera azotonutricia (strain ATCC BAA-888 / DSM 13862 / ZAS-9)</name>
    <name type="common">Treponema azotonutricium</name>
    <dbReference type="NCBI Taxonomy" id="545695"/>
    <lineage>
        <taxon>Bacteria</taxon>
        <taxon>Pseudomonadati</taxon>
        <taxon>Spirochaetota</taxon>
        <taxon>Spirochaetia</taxon>
        <taxon>Spirochaetales</taxon>
        <taxon>Breznakiellaceae</taxon>
        <taxon>Leadbettera</taxon>
    </lineage>
</organism>
<dbReference type="Gene3D" id="3.40.50.720">
    <property type="entry name" value="NAD(P)-binding Rossmann-like Domain"/>
    <property type="match status" value="1"/>
</dbReference>
<dbReference type="eggNOG" id="COG2084">
    <property type="taxonomic scope" value="Bacteria"/>
</dbReference>
<keyword evidence="3" id="KW-0520">NAD</keyword>
<name>F5YGB8_LEAAZ</name>
<evidence type="ECO:0000256" key="3">
    <source>
        <dbReference type="ARBA" id="ARBA00023027"/>
    </source>
</evidence>
<reference evidence="8" key="1">
    <citation type="submission" date="2009-12" db="EMBL/GenBank/DDBJ databases">
        <title>Complete sequence of Treponema azotonutricium strain ZAS-9.</title>
        <authorList>
            <person name="Tetu S.G."/>
            <person name="Matson E."/>
            <person name="Ren Q."/>
            <person name="Seshadri R."/>
            <person name="Elbourne L."/>
            <person name="Hassan K.A."/>
            <person name="Durkin A."/>
            <person name="Radune D."/>
            <person name="Mohamoud Y."/>
            <person name="Shay R."/>
            <person name="Jin S."/>
            <person name="Zhang X."/>
            <person name="Lucey K."/>
            <person name="Ballor N.R."/>
            <person name="Ottesen E."/>
            <person name="Rosenthal R."/>
            <person name="Allen A."/>
            <person name="Leadbetter J.R."/>
            <person name="Paulsen I.T."/>
        </authorList>
    </citation>
    <scope>NUCLEOTIDE SEQUENCE [LARGE SCALE GENOMIC DNA]</scope>
    <source>
        <strain evidence="8">ATCC BAA-888 / DSM 13862 / ZAS-9</strain>
    </source>
</reference>
<dbReference type="GO" id="GO:0051287">
    <property type="term" value="F:NAD binding"/>
    <property type="evidence" value="ECO:0007669"/>
    <property type="project" value="InterPro"/>
</dbReference>
<evidence type="ECO:0000313" key="8">
    <source>
        <dbReference type="Proteomes" id="UP000009222"/>
    </source>
</evidence>
<dbReference type="Gene3D" id="1.10.1040.10">
    <property type="entry name" value="N-(1-d-carboxylethyl)-l-norvaline Dehydrogenase, domain 2"/>
    <property type="match status" value="1"/>
</dbReference>
<feature type="domain" description="6-phosphogluconate dehydrogenase NADP-binding" evidence="5">
    <location>
        <begin position="5"/>
        <end position="168"/>
    </location>
</feature>
<dbReference type="AlphaFoldDB" id="F5YGB8"/>